<dbReference type="Pfam" id="PF12704">
    <property type="entry name" value="MacB_PCD"/>
    <property type="match status" value="1"/>
</dbReference>
<feature type="domain" description="ABC3 transporter permease C-terminal" evidence="8">
    <location>
        <begin position="756"/>
        <end position="867"/>
    </location>
</feature>
<comment type="subcellular location">
    <subcellularLocation>
        <location evidence="1">Cell membrane</location>
        <topology evidence="1">Multi-pass membrane protein</topology>
    </subcellularLocation>
</comment>
<accession>A0A926F352</accession>
<feature type="transmembrane region" description="Helical" evidence="7">
    <location>
        <begin position="384"/>
        <end position="407"/>
    </location>
</feature>
<dbReference type="PANTHER" id="PTHR30572">
    <property type="entry name" value="MEMBRANE COMPONENT OF TRANSPORTER-RELATED"/>
    <property type="match status" value="1"/>
</dbReference>
<evidence type="ECO:0000313" key="10">
    <source>
        <dbReference type="EMBL" id="MBC8591039.1"/>
    </source>
</evidence>
<keyword evidence="5 7" id="KW-0472">Membrane</keyword>
<dbReference type="InterPro" id="IPR025857">
    <property type="entry name" value="MacB_PCD"/>
</dbReference>
<gene>
    <name evidence="10" type="ORF">H8689_07915</name>
</gene>
<organism evidence="10 11">
    <name type="scientific">Wansuia hejianensis</name>
    <dbReference type="NCBI Taxonomy" id="2763667"/>
    <lineage>
        <taxon>Bacteria</taxon>
        <taxon>Bacillati</taxon>
        <taxon>Bacillota</taxon>
        <taxon>Clostridia</taxon>
        <taxon>Lachnospirales</taxon>
        <taxon>Lachnospiraceae</taxon>
        <taxon>Wansuia</taxon>
    </lineage>
</organism>
<feature type="domain" description="ABC3 transporter permease C-terminal" evidence="8">
    <location>
        <begin position="293"/>
        <end position="418"/>
    </location>
</feature>
<feature type="domain" description="MacB-like periplasmic core" evidence="9">
    <location>
        <begin position="465"/>
        <end position="721"/>
    </location>
</feature>
<name>A0A926F352_9FIRM</name>
<evidence type="ECO:0000256" key="1">
    <source>
        <dbReference type="ARBA" id="ARBA00004651"/>
    </source>
</evidence>
<feature type="transmembrane region" description="Helical" evidence="7">
    <location>
        <begin position="747"/>
        <end position="769"/>
    </location>
</feature>
<protein>
    <submittedName>
        <fullName evidence="10">ABC transporter permease</fullName>
    </submittedName>
</protein>
<feature type="transmembrane region" description="Helical" evidence="7">
    <location>
        <begin position="288"/>
        <end position="311"/>
    </location>
</feature>
<dbReference type="GO" id="GO:0005886">
    <property type="term" value="C:plasma membrane"/>
    <property type="evidence" value="ECO:0007669"/>
    <property type="project" value="UniProtKB-SubCell"/>
</dbReference>
<keyword evidence="11" id="KW-1185">Reference proteome</keyword>
<dbReference type="AlphaFoldDB" id="A0A926F352"/>
<feature type="transmembrane region" description="Helical" evidence="7">
    <location>
        <begin position="343"/>
        <end position="372"/>
    </location>
</feature>
<reference evidence="10 11" key="1">
    <citation type="submission" date="2020-08" db="EMBL/GenBank/DDBJ databases">
        <title>Genome public.</title>
        <authorList>
            <person name="Liu C."/>
            <person name="Sun Q."/>
        </authorList>
    </citation>
    <scope>NUCLEOTIDE SEQUENCE [LARGE SCALE GENOMIC DNA]</scope>
    <source>
        <strain evidence="10 11">NSJ-26</strain>
    </source>
</reference>
<feature type="transmembrane region" description="Helical" evidence="7">
    <location>
        <begin position="464"/>
        <end position="484"/>
    </location>
</feature>
<evidence type="ECO:0000256" key="6">
    <source>
        <dbReference type="ARBA" id="ARBA00038076"/>
    </source>
</evidence>
<comment type="similarity">
    <text evidence="6">Belongs to the ABC-4 integral membrane protein family.</text>
</comment>
<evidence type="ECO:0000256" key="5">
    <source>
        <dbReference type="ARBA" id="ARBA00023136"/>
    </source>
</evidence>
<dbReference type="EMBL" id="JACRTK010000003">
    <property type="protein sequence ID" value="MBC8591039.1"/>
    <property type="molecule type" value="Genomic_DNA"/>
</dbReference>
<evidence type="ECO:0000256" key="2">
    <source>
        <dbReference type="ARBA" id="ARBA00022475"/>
    </source>
</evidence>
<keyword evidence="4 7" id="KW-1133">Transmembrane helix</keyword>
<evidence type="ECO:0000256" key="3">
    <source>
        <dbReference type="ARBA" id="ARBA00022692"/>
    </source>
</evidence>
<evidence type="ECO:0000259" key="9">
    <source>
        <dbReference type="Pfam" id="PF12704"/>
    </source>
</evidence>
<sequence>MKNYKQMTYRYLKGQRNRTLLTIFGIILSVALISAIGTIIVSTRGALIEEAIRENGSYHGKFEKVDKETLDKIKNHTAVEEYGVSKFIGSAAVVETTQEEVNDYGIDIPYRYIEINSYDKDTKSMLPINIKEGRIPKSPDEIAIEKWMVSYFDKEIKLGDKIKLTIGNRVLEEGEDKNLEDPNDDNMEVPKEAFEKTGEEEFTVVGFINPGYIWKGSLITQGIAGFEENISEKQGYNIYIKISNLKNAREKISNIAKDVGVNEENIKTNERLLRLSAESVSDTFNESILGILIFIVSLIMISTIAVIYNAFNISVLERISQFGLLRSIGATPKQIKSIVLKEAAILSGISIPIGLFSGVFAMKIVIYVISMLKSDLGILRDMKIVISPTVFIISTIVGLITVFLSAIGPAKQAGRVSPLEAVRNTGEIKKESFKKIKSSKLARKFLGIEGEIAYKNLRRNRKRFIITVFSMVISIALFITFSTFSDFMFKIGAIDSADMGDFNIYGEMGDRSEEVYTKLMELEDVDRVYKVVGTNGEVLLEEEQISHKIIEMSPYMFEDKIDNLTRVNNIEITTIGDDNFQVLKGLLKSGTIDTDKLNKENGVLVINNTYAYKGNSNARVLLEGYNLKVGDKIPFASYDQDIEGEDTKYTELTVVGVLEKGILGNEYSQNGSINMITTEDVWNKLYEGEEDLSQNRRDSYTRMYIEMSENGNRENVSELLNELEDTIPGLSYIDAVERAKEARDASIVMSIFLYGFVTIIALISAINIINTISTNIILRTKEIAMIKAVGMTQGGIKRMISFESLFYGLYATIFGGTLGAGLTYILFRLVAGISEFEYKLPWQNVIIACVSASVITLLAGVYPLKRINEKIIIESIKAEN</sequence>
<feature type="transmembrane region" description="Helical" evidence="7">
    <location>
        <begin position="20"/>
        <end position="41"/>
    </location>
</feature>
<keyword evidence="2" id="KW-1003">Cell membrane</keyword>
<evidence type="ECO:0000256" key="7">
    <source>
        <dbReference type="SAM" id="Phobius"/>
    </source>
</evidence>
<evidence type="ECO:0000313" key="11">
    <source>
        <dbReference type="Proteomes" id="UP000601522"/>
    </source>
</evidence>
<dbReference type="InterPro" id="IPR050250">
    <property type="entry name" value="Macrolide_Exporter_MacB"/>
</dbReference>
<dbReference type="Pfam" id="PF02687">
    <property type="entry name" value="FtsX"/>
    <property type="match status" value="2"/>
</dbReference>
<feature type="transmembrane region" description="Helical" evidence="7">
    <location>
        <begin position="805"/>
        <end position="825"/>
    </location>
</feature>
<dbReference type="PANTHER" id="PTHR30572:SF4">
    <property type="entry name" value="ABC TRANSPORTER PERMEASE YTRF"/>
    <property type="match status" value="1"/>
</dbReference>
<dbReference type="Proteomes" id="UP000601522">
    <property type="component" value="Unassembled WGS sequence"/>
</dbReference>
<evidence type="ECO:0000259" key="8">
    <source>
        <dbReference type="Pfam" id="PF02687"/>
    </source>
</evidence>
<comment type="caution">
    <text evidence="10">The sequence shown here is derived from an EMBL/GenBank/DDBJ whole genome shotgun (WGS) entry which is preliminary data.</text>
</comment>
<dbReference type="InterPro" id="IPR003838">
    <property type="entry name" value="ABC3_permease_C"/>
</dbReference>
<dbReference type="RefSeq" id="WP_249323879.1">
    <property type="nucleotide sequence ID" value="NZ_JACRTK010000003.1"/>
</dbReference>
<feature type="transmembrane region" description="Helical" evidence="7">
    <location>
        <begin position="845"/>
        <end position="864"/>
    </location>
</feature>
<evidence type="ECO:0000256" key="4">
    <source>
        <dbReference type="ARBA" id="ARBA00022989"/>
    </source>
</evidence>
<dbReference type="GO" id="GO:0022857">
    <property type="term" value="F:transmembrane transporter activity"/>
    <property type="evidence" value="ECO:0007669"/>
    <property type="project" value="TreeGrafter"/>
</dbReference>
<proteinExistence type="inferred from homology"/>
<keyword evidence="3 7" id="KW-0812">Transmembrane</keyword>